<dbReference type="InterPro" id="IPR043129">
    <property type="entry name" value="ATPase_NBD"/>
</dbReference>
<keyword evidence="1" id="KW-0472">Membrane</keyword>
<keyword evidence="1" id="KW-1133">Transmembrane helix</keyword>
<dbReference type="EMBL" id="JAGPXF010000005">
    <property type="protein sequence ID" value="KAH7241505.1"/>
    <property type="molecule type" value="Genomic_DNA"/>
</dbReference>
<dbReference type="PANTHER" id="PTHR42749:SF8">
    <property type="entry name" value="HSP70 FAMILY PROTEIN (AFU_ORTHOLOGUE AFUA_3G13740)"/>
    <property type="match status" value="1"/>
</dbReference>
<dbReference type="AlphaFoldDB" id="A0A8K0RS40"/>
<dbReference type="PANTHER" id="PTHR42749">
    <property type="entry name" value="CELL SHAPE-DETERMINING PROTEIN MREB"/>
    <property type="match status" value="1"/>
</dbReference>
<dbReference type="Gene3D" id="3.30.420.40">
    <property type="match status" value="1"/>
</dbReference>
<gene>
    <name evidence="2" type="ORF">BKA59DRAFT_513026</name>
</gene>
<dbReference type="SUPFAM" id="SSF53067">
    <property type="entry name" value="Actin-like ATPase domain"/>
    <property type="match status" value="1"/>
</dbReference>
<accession>A0A8K0RS40</accession>
<sequence length="311" mass="35092">MAVPTREFPHDGRDVSWGWWQVLLAGLVTDTLTLLLVAAWLIPEWKDSSRYLKEPQPFHKQEDYQKHANTPAYPLYVNTIALADASKLKGFPVNTFCSQAEEVALARLGENNPGRKIQVHEMLLLVTIDFLTRILKHANSQIMQERFTIIPSEIVICVPVIWSQRAIRNMQTCMSIAAKLAGFPGIRHEDDCIGNVFIVSEPEAAATWLLAHGSGIRASPGGGTCDALTYTVTREMPVRLRKQQIRHTGDYCGSKALNEGVHRLVFNLLKDHTYLERDGVTIAGITHKLIDHDFDKMKKPSWSAYGENYDW</sequence>
<proteinExistence type="predicted"/>
<protein>
    <submittedName>
        <fullName evidence="2">Uncharacterized protein</fullName>
    </submittedName>
</protein>
<comment type="caution">
    <text evidence="2">The sequence shown here is derived from an EMBL/GenBank/DDBJ whole genome shotgun (WGS) entry which is preliminary data.</text>
</comment>
<name>A0A8K0RS40_9HYPO</name>
<evidence type="ECO:0000256" key="1">
    <source>
        <dbReference type="SAM" id="Phobius"/>
    </source>
</evidence>
<keyword evidence="1" id="KW-0812">Transmembrane</keyword>
<evidence type="ECO:0000313" key="2">
    <source>
        <dbReference type="EMBL" id="KAH7241505.1"/>
    </source>
</evidence>
<evidence type="ECO:0000313" key="3">
    <source>
        <dbReference type="Proteomes" id="UP000813427"/>
    </source>
</evidence>
<dbReference type="CDD" id="cd10170">
    <property type="entry name" value="ASKHA_NBD_HSP70"/>
    <property type="match status" value="1"/>
</dbReference>
<feature type="transmembrane region" description="Helical" evidence="1">
    <location>
        <begin position="20"/>
        <end position="42"/>
    </location>
</feature>
<keyword evidence="3" id="KW-1185">Reference proteome</keyword>
<organism evidence="2 3">
    <name type="scientific">Fusarium tricinctum</name>
    <dbReference type="NCBI Taxonomy" id="61284"/>
    <lineage>
        <taxon>Eukaryota</taxon>
        <taxon>Fungi</taxon>
        <taxon>Dikarya</taxon>
        <taxon>Ascomycota</taxon>
        <taxon>Pezizomycotina</taxon>
        <taxon>Sordariomycetes</taxon>
        <taxon>Hypocreomycetidae</taxon>
        <taxon>Hypocreales</taxon>
        <taxon>Nectriaceae</taxon>
        <taxon>Fusarium</taxon>
        <taxon>Fusarium tricinctum species complex</taxon>
    </lineage>
</organism>
<dbReference type="OrthoDB" id="2963168at2759"/>
<dbReference type="Proteomes" id="UP000813427">
    <property type="component" value="Unassembled WGS sequence"/>
</dbReference>
<reference evidence="2" key="1">
    <citation type="journal article" date="2021" name="Nat. Commun.">
        <title>Genetic determinants of endophytism in the Arabidopsis root mycobiome.</title>
        <authorList>
            <person name="Mesny F."/>
            <person name="Miyauchi S."/>
            <person name="Thiergart T."/>
            <person name="Pickel B."/>
            <person name="Atanasova L."/>
            <person name="Karlsson M."/>
            <person name="Huettel B."/>
            <person name="Barry K.W."/>
            <person name="Haridas S."/>
            <person name="Chen C."/>
            <person name="Bauer D."/>
            <person name="Andreopoulos W."/>
            <person name="Pangilinan J."/>
            <person name="LaButti K."/>
            <person name="Riley R."/>
            <person name="Lipzen A."/>
            <person name="Clum A."/>
            <person name="Drula E."/>
            <person name="Henrissat B."/>
            <person name="Kohler A."/>
            <person name="Grigoriev I.V."/>
            <person name="Martin F.M."/>
            <person name="Hacquard S."/>
        </authorList>
    </citation>
    <scope>NUCLEOTIDE SEQUENCE</scope>
    <source>
        <strain evidence="2">MPI-SDFR-AT-0068</strain>
    </source>
</reference>